<dbReference type="InterPro" id="IPR019642">
    <property type="entry name" value="DUF2507"/>
</dbReference>
<dbReference type="SUPFAM" id="SSF111126">
    <property type="entry name" value="Ligand-binding domain in the NO signalling and Golgi transport"/>
    <property type="match status" value="1"/>
</dbReference>
<evidence type="ECO:0008006" key="3">
    <source>
        <dbReference type="Google" id="ProtNLM"/>
    </source>
</evidence>
<dbReference type="AlphaFoldDB" id="A0A419SIQ7"/>
<evidence type="ECO:0000313" key="1">
    <source>
        <dbReference type="EMBL" id="RKD23840.1"/>
    </source>
</evidence>
<dbReference type="OrthoDB" id="2965348at2"/>
<dbReference type="Gene3D" id="3.30.1380.20">
    <property type="entry name" value="Trafficking protein particle complex subunit 3"/>
    <property type="match status" value="1"/>
</dbReference>
<dbReference type="Pfam" id="PF10702">
    <property type="entry name" value="DUF2507"/>
    <property type="match status" value="1"/>
</dbReference>
<protein>
    <recommendedName>
        <fullName evidence="3">DUF2507 domain-containing protein</fullName>
    </recommendedName>
</protein>
<dbReference type="RefSeq" id="WP_120189068.1">
    <property type="nucleotide sequence ID" value="NZ_MCHY01000008.1"/>
</dbReference>
<evidence type="ECO:0000313" key="2">
    <source>
        <dbReference type="Proteomes" id="UP000284219"/>
    </source>
</evidence>
<accession>A0A419SIQ7</accession>
<reference evidence="1 2" key="1">
    <citation type="submission" date="2016-08" db="EMBL/GenBank/DDBJ databases">
        <title>Novel Firmicute Genomes.</title>
        <authorList>
            <person name="Poppleton D.I."/>
            <person name="Gribaldo S."/>
        </authorList>
    </citation>
    <scope>NUCLEOTIDE SEQUENCE [LARGE SCALE GENOMIC DNA]</scope>
    <source>
        <strain evidence="1 2">RAOx-1</strain>
    </source>
</reference>
<dbReference type="Proteomes" id="UP000284219">
    <property type="component" value="Unassembled WGS sequence"/>
</dbReference>
<gene>
    <name evidence="1" type="ORF">BEP19_05265</name>
</gene>
<sequence>MRQSFAVSSLFKERILLPPESVSNSSLGYLFFREKLLELVLGDSETHILYWVGKELGNSLDILVTEEIEDIFLQLDLGQVHITQQTANLVKYRISHHRFNLLPPSRLEKTCYLEAGFIAGAFEKVTSYYCAAHVTLQENKDQVDVLIEVAIDRAKNLAT</sequence>
<dbReference type="InterPro" id="IPR024096">
    <property type="entry name" value="NO_sig/Golgi_transp_ligand-bd"/>
</dbReference>
<keyword evidence="2" id="KW-1185">Reference proteome</keyword>
<dbReference type="EMBL" id="MCHY01000008">
    <property type="protein sequence ID" value="RKD23840.1"/>
    <property type="molecule type" value="Genomic_DNA"/>
</dbReference>
<comment type="caution">
    <text evidence="1">The sequence shown here is derived from an EMBL/GenBank/DDBJ whole genome shotgun (WGS) entry which is preliminary data.</text>
</comment>
<proteinExistence type="predicted"/>
<organism evidence="1 2">
    <name type="scientific">Ammoniphilus oxalaticus</name>
    <dbReference type="NCBI Taxonomy" id="66863"/>
    <lineage>
        <taxon>Bacteria</taxon>
        <taxon>Bacillati</taxon>
        <taxon>Bacillota</taxon>
        <taxon>Bacilli</taxon>
        <taxon>Bacillales</taxon>
        <taxon>Paenibacillaceae</taxon>
        <taxon>Aneurinibacillus group</taxon>
        <taxon>Ammoniphilus</taxon>
    </lineage>
</organism>
<name>A0A419SIQ7_9BACL</name>